<dbReference type="Gene3D" id="2.20.25.80">
    <property type="entry name" value="WRKY domain"/>
    <property type="match status" value="2"/>
</dbReference>
<dbReference type="GO" id="GO:0003700">
    <property type="term" value="F:DNA-binding transcription factor activity"/>
    <property type="evidence" value="ECO:0007669"/>
    <property type="project" value="InterPro"/>
</dbReference>
<reference evidence="9" key="1">
    <citation type="submission" date="2018-11" db="EMBL/GenBank/DDBJ databases">
        <authorList>
            <person name="Xia H."/>
        </authorList>
    </citation>
    <scope>NUCLEOTIDE SEQUENCE</scope>
    <source>
        <strain evidence="9">FtPinG0003701200.01</strain>
    </source>
</reference>
<dbReference type="InterPro" id="IPR044810">
    <property type="entry name" value="WRKY_plant"/>
</dbReference>
<dbReference type="PANTHER" id="PTHR31221">
    <property type="entry name" value="WRKY TRANSCRIPTION FACTOR PROTEIN 1-RELATED"/>
    <property type="match status" value="1"/>
</dbReference>
<protein>
    <submittedName>
        <fullName evidence="9">WRKY transcription factor</fullName>
    </submittedName>
</protein>
<dbReference type="AlphaFoldDB" id="A0A4P9Q274"/>
<keyword evidence="3" id="KW-0805">Transcription regulation</keyword>
<feature type="domain" description="WRKY" evidence="8">
    <location>
        <begin position="356"/>
        <end position="421"/>
    </location>
</feature>
<feature type="compositionally biased region" description="Polar residues" evidence="7">
    <location>
        <begin position="425"/>
        <end position="447"/>
    </location>
</feature>
<comment type="subcellular location">
    <subcellularLocation>
        <location evidence="1">Nucleus</location>
    </subcellularLocation>
</comment>
<feature type="region of interest" description="Disordered" evidence="7">
    <location>
        <begin position="118"/>
        <end position="153"/>
    </location>
</feature>
<feature type="region of interest" description="Disordered" evidence="7">
    <location>
        <begin position="411"/>
        <end position="457"/>
    </location>
</feature>
<keyword evidence="2" id="KW-0677">Repeat</keyword>
<evidence type="ECO:0000256" key="3">
    <source>
        <dbReference type="ARBA" id="ARBA00023015"/>
    </source>
</evidence>
<dbReference type="InterPro" id="IPR036576">
    <property type="entry name" value="WRKY_dom_sf"/>
</dbReference>
<dbReference type="Pfam" id="PF03106">
    <property type="entry name" value="WRKY"/>
    <property type="match status" value="2"/>
</dbReference>
<evidence type="ECO:0000256" key="1">
    <source>
        <dbReference type="ARBA" id="ARBA00004123"/>
    </source>
</evidence>
<dbReference type="FunFam" id="2.20.25.80:FF:000006">
    <property type="entry name" value="WRKY transcription factor"/>
    <property type="match status" value="1"/>
</dbReference>
<evidence type="ECO:0000256" key="5">
    <source>
        <dbReference type="ARBA" id="ARBA00023163"/>
    </source>
</evidence>
<feature type="region of interest" description="Disordered" evidence="7">
    <location>
        <begin position="1"/>
        <end position="33"/>
    </location>
</feature>
<feature type="compositionally biased region" description="Basic and acidic residues" evidence="7">
    <location>
        <begin position="212"/>
        <end position="227"/>
    </location>
</feature>
<evidence type="ECO:0000256" key="6">
    <source>
        <dbReference type="ARBA" id="ARBA00023242"/>
    </source>
</evidence>
<keyword evidence="4" id="KW-0238">DNA-binding</keyword>
<dbReference type="InterPro" id="IPR003657">
    <property type="entry name" value="WRKY_dom"/>
</dbReference>
<accession>A0A4P9Q274</accession>
<sequence>MASPTQEDPKAPKESNNSPRLPPNPTPFSGVTPISTHKFNYPSFSALLEGVVKAANLGASSLQPLNPSLQNLTFKGQFGMSHQEALASVTAKAAQVQPPAEFAKFALVTLPKNKPGLSVPLSSDIQLPEKKDNIEEQSKRSPSKQIDNPANDIAKTPYADGFSWRKYGQKQVKSSESFRSYYRCTHAGCVAKKKVHHTDCILGVDYKGNHNHDPPTKFKEKSPKTRTTDTMPFCKTPDVDTISAKKKLGDSDISASGTVNEQVEESNKCQGTTSMDVDEHDKKSNVVQRVTGQEQMLLPEEPDRSVDVNEQSMINVIKQTNSPSGLKRRMKDRARAHSEQLQKPPKQTKIVVHAAGDVGTSADGYRWRKYGQKIVKGSTNPRSYYRCTSAGCPARKHVEKATDDSTVMTVSYESNHDHDKPVPKKNNTPPSSTVTQYSLDANGNPVSEKSPDSKGTDKIIESARTLLSIGIELKSC</sequence>
<feature type="compositionally biased region" description="Basic and acidic residues" evidence="7">
    <location>
        <begin position="127"/>
        <end position="139"/>
    </location>
</feature>
<proteinExistence type="evidence at transcript level"/>
<feature type="region of interest" description="Disordered" evidence="7">
    <location>
        <begin position="212"/>
        <end position="233"/>
    </location>
</feature>
<feature type="domain" description="WRKY" evidence="8">
    <location>
        <begin position="160"/>
        <end position="215"/>
    </location>
</feature>
<dbReference type="SMR" id="A0A4P9Q274"/>
<evidence type="ECO:0000256" key="4">
    <source>
        <dbReference type="ARBA" id="ARBA00023125"/>
    </source>
</evidence>
<dbReference type="SMART" id="SM00774">
    <property type="entry name" value="WRKY"/>
    <property type="match status" value="2"/>
</dbReference>
<dbReference type="GO" id="GO:0005634">
    <property type="term" value="C:nucleus"/>
    <property type="evidence" value="ECO:0007669"/>
    <property type="project" value="UniProtKB-SubCell"/>
</dbReference>
<evidence type="ECO:0000313" key="9">
    <source>
        <dbReference type="EMBL" id="QCV57294.1"/>
    </source>
</evidence>
<keyword evidence="6" id="KW-0539">Nucleus</keyword>
<feature type="region of interest" description="Disordered" evidence="7">
    <location>
        <begin position="250"/>
        <end position="282"/>
    </location>
</feature>
<name>A0A4P9Q274_FAGTA</name>
<dbReference type="SUPFAM" id="SSF118290">
    <property type="entry name" value="WRKY DNA-binding domain"/>
    <property type="match status" value="2"/>
</dbReference>
<evidence type="ECO:0000259" key="8">
    <source>
        <dbReference type="PROSITE" id="PS50811"/>
    </source>
</evidence>
<organism evidence="9">
    <name type="scientific">Fagopyrum tataricum</name>
    <name type="common">Tartarian buckwheat</name>
    <name type="synonym">Polygonum tataricum</name>
    <dbReference type="NCBI Taxonomy" id="62330"/>
    <lineage>
        <taxon>Eukaryota</taxon>
        <taxon>Viridiplantae</taxon>
        <taxon>Streptophyta</taxon>
        <taxon>Embryophyta</taxon>
        <taxon>Tracheophyta</taxon>
        <taxon>Spermatophyta</taxon>
        <taxon>Magnoliopsida</taxon>
        <taxon>eudicotyledons</taxon>
        <taxon>Gunneridae</taxon>
        <taxon>Pentapetalae</taxon>
        <taxon>Caryophyllales</taxon>
        <taxon>Polygonaceae</taxon>
        <taxon>Polygonoideae</taxon>
        <taxon>Fagopyreae</taxon>
        <taxon>Fagopyrum</taxon>
    </lineage>
</organism>
<dbReference type="EMBL" id="MK161287">
    <property type="protein sequence ID" value="QCV57294.1"/>
    <property type="molecule type" value="mRNA"/>
</dbReference>
<keyword evidence="5" id="KW-0804">Transcription</keyword>
<evidence type="ECO:0000256" key="7">
    <source>
        <dbReference type="SAM" id="MobiDB-lite"/>
    </source>
</evidence>
<dbReference type="PANTHER" id="PTHR31221:SF322">
    <property type="entry name" value="WRKY TRANSCRIPTION FACTOR 3-RELATED"/>
    <property type="match status" value="1"/>
</dbReference>
<dbReference type="PROSITE" id="PS50811">
    <property type="entry name" value="WRKY"/>
    <property type="match status" value="2"/>
</dbReference>
<evidence type="ECO:0000256" key="2">
    <source>
        <dbReference type="ARBA" id="ARBA00022737"/>
    </source>
</evidence>
<dbReference type="GO" id="GO:0043565">
    <property type="term" value="F:sequence-specific DNA binding"/>
    <property type="evidence" value="ECO:0007669"/>
    <property type="project" value="InterPro"/>
</dbReference>